<protein>
    <submittedName>
        <fullName evidence="1">Uncharacterized protein</fullName>
    </submittedName>
</protein>
<dbReference type="PANTHER" id="PTHR46250:SF17">
    <property type="entry name" value="MYB_SANT-LIKE DOMAIN-CONTAINING PROTEIN"/>
    <property type="match status" value="1"/>
</dbReference>
<sequence length="260" mass="30443">MGNARQSKFDEITDPSQTMVKSEFKARYTKPFQQSSYTFAALVRKIWYSCVYRRGYPIVDDTEQRRKNKSQRGFLEGWITDSWWDLHRDAHVDRGTWPRKLLLTILTFTIIKEVIQCPFNIEDQGKTIHKPSIKTLKRVWFIVNDMIHGVNHCSNGFNFNSTPEMFVVEDDVWDDYLAKYLDAKQWRSKLFIHYEKCCIIFGNDRTTREDAFNVVDVVEEFGGNNESNSENGSDPITLKMLNSLKGLLDLSLLHRRLPGI</sequence>
<proteinExistence type="predicted"/>
<evidence type="ECO:0000313" key="2">
    <source>
        <dbReference type="Proteomes" id="UP001417504"/>
    </source>
</evidence>
<organism evidence="1 2">
    <name type="scientific">Stephania japonica</name>
    <dbReference type="NCBI Taxonomy" id="461633"/>
    <lineage>
        <taxon>Eukaryota</taxon>
        <taxon>Viridiplantae</taxon>
        <taxon>Streptophyta</taxon>
        <taxon>Embryophyta</taxon>
        <taxon>Tracheophyta</taxon>
        <taxon>Spermatophyta</taxon>
        <taxon>Magnoliopsida</taxon>
        <taxon>Ranunculales</taxon>
        <taxon>Menispermaceae</taxon>
        <taxon>Menispermoideae</taxon>
        <taxon>Cissampelideae</taxon>
        <taxon>Stephania</taxon>
    </lineage>
</organism>
<dbReference type="AlphaFoldDB" id="A0AAP0KN20"/>
<comment type="caution">
    <text evidence="1">The sequence shown here is derived from an EMBL/GenBank/DDBJ whole genome shotgun (WGS) entry which is preliminary data.</text>
</comment>
<dbReference type="PANTHER" id="PTHR46250">
    <property type="entry name" value="MYB/SANT-LIKE DNA-BINDING DOMAIN PROTEIN-RELATED"/>
    <property type="match status" value="1"/>
</dbReference>
<accession>A0AAP0KN20</accession>
<keyword evidence="2" id="KW-1185">Reference proteome</keyword>
<reference evidence="1 2" key="1">
    <citation type="submission" date="2024-01" db="EMBL/GenBank/DDBJ databases">
        <title>Genome assemblies of Stephania.</title>
        <authorList>
            <person name="Yang L."/>
        </authorList>
    </citation>
    <scope>NUCLEOTIDE SEQUENCE [LARGE SCALE GENOMIC DNA]</scope>
    <source>
        <strain evidence="1">QJT</strain>
        <tissue evidence="1">Leaf</tissue>
    </source>
</reference>
<gene>
    <name evidence="1" type="ORF">Sjap_002193</name>
</gene>
<evidence type="ECO:0000313" key="1">
    <source>
        <dbReference type="EMBL" id="KAK9154713.1"/>
    </source>
</evidence>
<name>A0AAP0KN20_9MAGN</name>
<dbReference type="Proteomes" id="UP001417504">
    <property type="component" value="Unassembled WGS sequence"/>
</dbReference>
<dbReference type="EMBL" id="JBBNAE010000001">
    <property type="protein sequence ID" value="KAK9154713.1"/>
    <property type="molecule type" value="Genomic_DNA"/>
</dbReference>